<dbReference type="EMBL" id="SMCX01000010">
    <property type="protein sequence ID" value="TCW23732.1"/>
    <property type="molecule type" value="Genomic_DNA"/>
</dbReference>
<dbReference type="GeneID" id="89529800"/>
<dbReference type="AlphaFoldDB" id="A0A4R3ZTP4"/>
<organism evidence="2 3">
    <name type="scientific">Dietzia cinnamea</name>
    <dbReference type="NCBI Taxonomy" id="321318"/>
    <lineage>
        <taxon>Bacteria</taxon>
        <taxon>Bacillati</taxon>
        <taxon>Actinomycetota</taxon>
        <taxon>Actinomycetes</taxon>
        <taxon>Mycobacteriales</taxon>
        <taxon>Dietziaceae</taxon>
        <taxon>Dietzia</taxon>
    </lineage>
</organism>
<dbReference type="Pfam" id="PF10745">
    <property type="entry name" value="DUF2530"/>
    <property type="match status" value="1"/>
</dbReference>
<keyword evidence="1" id="KW-0812">Transmembrane</keyword>
<sequence>MTDEAKDTQVPPIPTYLLDPRPVVILGTLAWTLALLAHTLMTDVDMRTVVLCAVGIGVGAVGSLVYALQRRAVLRGSAGAQRGLDFDRD</sequence>
<dbReference type="RefSeq" id="WP_131885779.1">
    <property type="nucleotide sequence ID" value="NZ_CP143053.1"/>
</dbReference>
<keyword evidence="1" id="KW-0472">Membrane</keyword>
<evidence type="ECO:0000313" key="2">
    <source>
        <dbReference type="EMBL" id="TCW23732.1"/>
    </source>
</evidence>
<gene>
    <name evidence="2" type="ORF">EDD19_11026</name>
</gene>
<evidence type="ECO:0000256" key="1">
    <source>
        <dbReference type="SAM" id="Phobius"/>
    </source>
</evidence>
<evidence type="ECO:0000313" key="3">
    <source>
        <dbReference type="Proteomes" id="UP000295805"/>
    </source>
</evidence>
<reference evidence="2 3" key="1">
    <citation type="submission" date="2019-03" db="EMBL/GenBank/DDBJ databases">
        <title>Root nodule microbial communities of legume samples collected from USA, Mexico and Botswana.</title>
        <authorList>
            <person name="Hirsch A."/>
        </authorList>
    </citation>
    <scope>NUCLEOTIDE SEQUENCE [LARGE SCALE GENOMIC DNA]</scope>
    <source>
        <strain evidence="2 3">55</strain>
    </source>
</reference>
<feature type="transmembrane region" description="Helical" evidence="1">
    <location>
        <begin position="48"/>
        <end position="68"/>
    </location>
</feature>
<proteinExistence type="predicted"/>
<feature type="transmembrane region" description="Helical" evidence="1">
    <location>
        <begin position="23"/>
        <end position="42"/>
    </location>
</feature>
<dbReference type="InterPro" id="IPR019681">
    <property type="entry name" value="DUF2530"/>
</dbReference>
<protein>
    <submittedName>
        <fullName evidence="2">Uncharacterized protein DUF2530</fullName>
    </submittedName>
</protein>
<name>A0A4R3ZTP4_9ACTN</name>
<keyword evidence="1" id="KW-1133">Transmembrane helix</keyword>
<comment type="caution">
    <text evidence="2">The sequence shown here is derived from an EMBL/GenBank/DDBJ whole genome shotgun (WGS) entry which is preliminary data.</text>
</comment>
<dbReference type="Proteomes" id="UP000295805">
    <property type="component" value="Unassembled WGS sequence"/>
</dbReference>
<accession>A0A4R3ZTP4</accession>